<protein>
    <submittedName>
        <fullName evidence="2">Putative rte all</fullName>
    </submittedName>
</protein>
<reference evidence="2" key="1">
    <citation type="submission" date="2012-12" db="EMBL/GenBank/DDBJ databases">
        <title>Identification and characterization of a phenylalanine ammonia-lyase gene family in Isatis indigotica Fort.</title>
        <authorList>
            <person name="Liu Q."/>
            <person name="Chen J."/>
            <person name="Zhou X."/>
            <person name="Di P."/>
            <person name="Xiao Y."/>
            <person name="Xuan H."/>
            <person name="Zhang L."/>
            <person name="Chen W."/>
        </authorList>
    </citation>
    <scope>NUCLEOTIDE SEQUENCE</scope>
    <source>
        <tissue evidence="2">Salivary gland</tissue>
    </source>
</reference>
<feature type="domain" description="Reverse transcriptase" evidence="1">
    <location>
        <begin position="15"/>
        <end position="84"/>
    </location>
</feature>
<evidence type="ECO:0000313" key="2">
    <source>
        <dbReference type="EMBL" id="JAA68422.1"/>
    </source>
</evidence>
<dbReference type="InterPro" id="IPR043502">
    <property type="entry name" value="DNA/RNA_pol_sf"/>
</dbReference>
<accession>A0A0K8RB79</accession>
<dbReference type="SUPFAM" id="SSF56672">
    <property type="entry name" value="DNA/RNA polymerases"/>
    <property type="match status" value="1"/>
</dbReference>
<dbReference type="PANTHER" id="PTHR33332">
    <property type="entry name" value="REVERSE TRANSCRIPTASE DOMAIN-CONTAINING PROTEIN"/>
    <property type="match status" value="1"/>
</dbReference>
<organism evidence="2">
    <name type="scientific">Ixodes ricinus</name>
    <name type="common">Common tick</name>
    <name type="synonym">Acarus ricinus</name>
    <dbReference type="NCBI Taxonomy" id="34613"/>
    <lineage>
        <taxon>Eukaryota</taxon>
        <taxon>Metazoa</taxon>
        <taxon>Ecdysozoa</taxon>
        <taxon>Arthropoda</taxon>
        <taxon>Chelicerata</taxon>
        <taxon>Arachnida</taxon>
        <taxon>Acari</taxon>
        <taxon>Parasitiformes</taxon>
        <taxon>Ixodida</taxon>
        <taxon>Ixodoidea</taxon>
        <taxon>Ixodidae</taxon>
        <taxon>Ixodinae</taxon>
        <taxon>Ixodes</taxon>
    </lineage>
</organism>
<dbReference type="InterPro" id="IPR000477">
    <property type="entry name" value="RT_dom"/>
</dbReference>
<dbReference type="EMBL" id="GADI01005386">
    <property type="protein sequence ID" value="JAA68422.1"/>
    <property type="molecule type" value="mRNA"/>
</dbReference>
<dbReference type="Pfam" id="PF00078">
    <property type="entry name" value="RVT_1"/>
    <property type="match status" value="1"/>
</dbReference>
<proteinExistence type="evidence at transcript level"/>
<name>A0A0K8RB79_IXORI</name>
<dbReference type="GO" id="GO:0071897">
    <property type="term" value="P:DNA biosynthetic process"/>
    <property type="evidence" value="ECO:0007669"/>
    <property type="project" value="UniProtKB-ARBA"/>
</dbReference>
<sequence length="124" mass="14822">MPSKIIAHIIFSNVIKFIESNNLLNVNQHGFMKGRSCETQLLEFVHNIHSNLEHRKQVDAIFLDFAKAFDRVPHSRLLTRLTEIYKIRIPLIQYEPRNNTRNLLYYVRYPIHRRQITQSHLDLT</sequence>
<dbReference type="AlphaFoldDB" id="A0A0K8RB79"/>
<evidence type="ECO:0000259" key="1">
    <source>
        <dbReference type="Pfam" id="PF00078"/>
    </source>
</evidence>